<evidence type="ECO:0000313" key="12">
    <source>
        <dbReference type="EMBL" id="CAF4443263.1"/>
    </source>
</evidence>
<evidence type="ECO:0000256" key="6">
    <source>
        <dbReference type="PROSITE-ProRule" id="PRU00122"/>
    </source>
</evidence>
<dbReference type="SMART" id="SM00282">
    <property type="entry name" value="LamG"/>
    <property type="match status" value="1"/>
</dbReference>
<feature type="signal peptide" evidence="8">
    <location>
        <begin position="1"/>
        <end position="20"/>
    </location>
</feature>
<keyword evidence="7" id="KW-0472">Membrane</keyword>
<comment type="subcellular location">
    <subcellularLocation>
        <location evidence="1">Membrane</location>
        <topology evidence="1">Single-pass membrane protein</topology>
    </subcellularLocation>
</comment>
<keyword evidence="8" id="KW-0732">Signal</keyword>
<dbReference type="GO" id="GO:0005886">
    <property type="term" value="C:plasma membrane"/>
    <property type="evidence" value="ECO:0007669"/>
    <property type="project" value="TreeGrafter"/>
</dbReference>
<feature type="transmembrane region" description="Helical" evidence="7">
    <location>
        <begin position="1617"/>
        <end position="1642"/>
    </location>
</feature>
<keyword evidence="2 7" id="KW-0812">Transmembrane</keyword>
<feature type="domain" description="Cadherin" evidence="10">
    <location>
        <begin position="166"/>
        <end position="274"/>
    </location>
</feature>
<dbReference type="PROSITE" id="PS50025">
    <property type="entry name" value="LAM_G_DOMAIN"/>
    <property type="match status" value="1"/>
</dbReference>
<dbReference type="GO" id="GO:0007156">
    <property type="term" value="P:homophilic cell adhesion via plasma membrane adhesion molecules"/>
    <property type="evidence" value="ECO:0007669"/>
    <property type="project" value="InterPro"/>
</dbReference>
<dbReference type="PRINTS" id="PR00205">
    <property type="entry name" value="CADHERIN"/>
</dbReference>
<dbReference type="SMART" id="SM00112">
    <property type="entry name" value="CA"/>
    <property type="match status" value="6"/>
</dbReference>
<feature type="domain" description="Cadherin" evidence="10">
    <location>
        <begin position="671"/>
        <end position="769"/>
    </location>
</feature>
<evidence type="ECO:0000256" key="5">
    <source>
        <dbReference type="PROSITE-ProRule" id="PRU00043"/>
    </source>
</evidence>
<dbReference type="Proteomes" id="UP000663851">
    <property type="component" value="Unassembled WGS sequence"/>
</dbReference>
<dbReference type="InterPro" id="IPR015919">
    <property type="entry name" value="Cadherin-like_sf"/>
</dbReference>
<dbReference type="Gene3D" id="2.60.40.60">
    <property type="entry name" value="Cadherins"/>
    <property type="match status" value="6"/>
</dbReference>
<keyword evidence="6" id="KW-1015">Disulfide bond</keyword>
<evidence type="ECO:0000256" key="8">
    <source>
        <dbReference type="SAM" id="SignalP"/>
    </source>
</evidence>
<evidence type="ECO:0000256" key="3">
    <source>
        <dbReference type="ARBA" id="ARBA00022989"/>
    </source>
</evidence>
<evidence type="ECO:0000259" key="10">
    <source>
        <dbReference type="PROSITE" id="PS50268"/>
    </source>
</evidence>
<feature type="chain" id="PRO_5036232918" description="Cadherin domain-containing protein" evidence="8">
    <location>
        <begin position="21"/>
        <end position="1760"/>
    </location>
</feature>
<feature type="domain" description="Cadherin" evidence="10">
    <location>
        <begin position="889"/>
        <end position="1001"/>
    </location>
</feature>
<keyword evidence="4" id="KW-0325">Glycoprotein</keyword>
<dbReference type="EMBL" id="CAJOBO010002301">
    <property type="protein sequence ID" value="CAF4443263.1"/>
    <property type="molecule type" value="Genomic_DNA"/>
</dbReference>
<feature type="domain" description="Cadherin" evidence="10">
    <location>
        <begin position="771"/>
        <end position="884"/>
    </location>
</feature>
<protein>
    <recommendedName>
        <fullName evidence="14">Cadherin domain-containing protein</fullName>
    </recommendedName>
</protein>
<proteinExistence type="predicted"/>
<name>A0A818DSM5_9BILA</name>
<dbReference type="CDD" id="cd00110">
    <property type="entry name" value="LamG"/>
    <property type="match status" value="1"/>
</dbReference>
<dbReference type="InterPro" id="IPR050174">
    <property type="entry name" value="Protocadherin/Cadherin-CA"/>
</dbReference>
<feature type="domain" description="Cadherin" evidence="10">
    <location>
        <begin position="558"/>
        <end position="652"/>
    </location>
</feature>
<feature type="domain" description="Cadherin" evidence="10">
    <location>
        <begin position="439"/>
        <end position="530"/>
    </location>
</feature>
<dbReference type="InterPro" id="IPR002126">
    <property type="entry name" value="Cadherin-like_dom"/>
</dbReference>
<feature type="domain" description="Laminin G" evidence="9">
    <location>
        <begin position="1411"/>
        <end position="1595"/>
    </location>
</feature>
<dbReference type="PROSITE" id="PS50268">
    <property type="entry name" value="CADHERIN_2"/>
    <property type="match status" value="7"/>
</dbReference>
<evidence type="ECO:0000256" key="7">
    <source>
        <dbReference type="SAM" id="Phobius"/>
    </source>
</evidence>
<dbReference type="SUPFAM" id="SSF49313">
    <property type="entry name" value="Cadherin-like"/>
    <property type="match status" value="6"/>
</dbReference>
<feature type="disulfide bond" evidence="6">
    <location>
        <begin position="1568"/>
        <end position="1595"/>
    </location>
</feature>
<evidence type="ECO:0008006" key="14">
    <source>
        <dbReference type="Google" id="ProtNLM"/>
    </source>
</evidence>
<dbReference type="Pfam" id="PF00028">
    <property type="entry name" value="Cadherin"/>
    <property type="match status" value="1"/>
</dbReference>
<keyword evidence="5" id="KW-0106">Calcium</keyword>
<dbReference type="Proteomes" id="UP000663833">
    <property type="component" value="Unassembled WGS sequence"/>
</dbReference>
<organism evidence="11 13">
    <name type="scientific">Rotaria socialis</name>
    <dbReference type="NCBI Taxonomy" id="392032"/>
    <lineage>
        <taxon>Eukaryota</taxon>
        <taxon>Metazoa</taxon>
        <taxon>Spiralia</taxon>
        <taxon>Gnathifera</taxon>
        <taxon>Rotifera</taxon>
        <taxon>Eurotatoria</taxon>
        <taxon>Bdelloidea</taxon>
        <taxon>Philodinida</taxon>
        <taxon>Philodinidae</taxon>
        <taxon>Rotaria</taxon>
    </lineage>
</organism>
<dbReference type="SUPFAM" id="SSF49899">
    <property type="entry name" value="Concanavalin A-like lectins/glucanases"/>
    <property type="match status" value="1"/>
</dbReference>
<comment type="caution">
    <text evidence="11">The sequence shown here is derived from an EMBL/GenBank/DDBJ whole genome shotgun (WGS) entry which is preliminary data.</text>
</comment>
<dbReference type="Gene3D" id="2.60.120.200">
    <property type="match status" value="1"/>
</dbReference>
<dbReference type="PANTHER" id="PTHR24028:SF328">
    <property type="entry name" value="CADHERIN-3"/>
    <property type="match status" value="1"/>
</dbReference>
<dbReference type="InterPro" id="IPR001791">
    <property type="entry name" value="Laminin_G"/>
</dbReference>
<evidence type="ECO:0000313" key="11">
    <source>
        <dbReference type="EMBL" id="CAF3446481.1"/>
    </source>
</evidence>
<dbReference type="GO" id="GO:0005509">
    <property type="term" value="F:calcium ion binding"/>
    <property type="evidence" value="ECO:0007669"/>
    <property type="project" value="UniProtKB-UniRule"/>
</dbReference>
<feature type="domain" description="Cadherin" evidence="10">
    <location>
        <begin position="282"/>
        <end position="422"/>
    </location>
</feature>
<dbReference type="InterPro" id="IPR013320">
    <property type="entry name" value="ConA-like_dom_sf"/>
</dbReference>
<accession>A0A818DSM5</accession>
<dbReference type="Pfam" id="PF00054">
    <property type="entry name" value="Laminin_G_1"/>
    <property type="match status" value="1"/>
</dbReference>
<evidence type="ECO:0000256" key="4">
    <source>
        <dbReference type="ARBA" id="ARBA00023180"/>
    </source>
</evidence>
<evidence type="ECO:0000313" key="13">
    <source>
        <dbReference type="Proteomes" id="UP000663833"/>
    </source>
</evidence>
<evidence type="ECO:0000256" key="1">
    <source>
        <dbReference type="ARBA" id="ARBA00004167"/>
    </source>
</evidence>
<keyword evidence="3 7" id="KW-1133">Transmembrane helix</keyword>
<dbReference type="EMBL" id="CAJNYD010002825">
    <property type="protein sequence ID" value="CAF3446481.1"/>
    <property type="molecule type" value="Genomic_DNA"/>
</dbReference>
<sequence>MSVVSSIALLISVEFLVVLSQSSQGDIADLFYDVNFNGPLFNQPVYTVTTSNFTIASPINTTLFIFNLQPQSIFTLPSYVLAARSLNSIAEIGVTLSDSTFRADFISNFTYRVVNKISPLNYFSPYHRYVFYITATQFFPNRPSTSSTAIAQIDLVNCNVYAPLFIIANPTFSISEAASVGTQFGTVFATDADNDSITFSISPPPIQFSIDQYTGVLRLDQALQTITSIPLIFNVTATDDASSCSPTCSNCGQLSSTTTITIAIQTTNTQAPRFLNQLCGSTFSLLETSQSGTNITTVAAVDNDLGNSGQIVFYFPSIQTQTIAVGSSITAYSKFQLLQYNQTNNIRIAQLQTSETFSYSKPGATRVWYLSILATDLGTPSLQCNSNSQQIDYINHDAVSFFLAICTVRINLIEANIYAPVFTITKWNITIYNASNPALIRIVAYDADLGTSGIVDYYIGTLNVPYFTINKTTGAIIYQAGVTFSNLNSTLFPVQFTVFAQDRGIPPRISPANATITLYLDTSNAIYPAVWLNPTSGELNIGISEEFFAMYPMRPVFDNNRNFNGSIIYQLNLQSPSLMIVSNLFPGTNTPFSAITPTTNNNIFTSGISVTSTLDAEIQDSYLLQLFINTNPSLSGWTKITLSDENNKIPTFSFSTLDMNILGDQVGLRAIAQIPAFDRDLTSPNNFVQYSINQALNGAMIINQFFIDNSATIWTNSTFALQNQSSYRIIITAYDGAPAWSLTSNGSSNTQNFQLNLFIVGNNNNSPNFNQTVPINISIIETTANGTGILNLTVYDLDVTTVLNIGILSGNTKNAFLFEMILDNSDDPYRTEYQAICQLSVVSALDYENINLYTLVLFAFDSNNLATININVNLLPNNSKAPVFNLQPGTLSYQYVVKENQVVPVLNGNSIVANDINIPATPLVFSIISTGQESLTSLYLNQSNNTVTIGIGSPGLVRDPPFGYSIYNFSIRATDQNGTGVSTYVPVSISVLDINNNEPIPTNWPWIMNEGILNVSILMIFTDFDDYAFNNTVPFTVQVISPPQFTLIPTLSFNGTCTLQYNGILSRSVAKNVTVTMMGTDVKQFSVNISIPIIVGDVPNNDPISDGSKTITIIYVNNYQESLQSVNLGSVYVVNSNDWFLAANGYSVLDVSNGQTFNVSQGFLSTPTLLYPGSYTVHIQVKKNLVSGQSAAISTINIGVTSIDSEFVRQASTIRIQGETPESLIDPTLGNRLGTLLNALASILGVSSNLINILAIRPVLQYRNPIYPPLPFDQAKQAALTDVVFYLTSLTKETIENTIDNNLSLFSSSFGITATASGPNLCINYVCPFGTICRLSRSIMSLPSTIDTNLTSFVGINIIDSPDCVNATWTTNPPSSIPSNCITYSFNNSTYCPCTSLQFLAPLGPYCEVLGATFSSSGGSYAVFDGTKFSNLAPARFSFDFTIPDSSTIGVILLCGLDTSPISDYFWIAVEIVSTRRLRFHFRDDTLTFDTVIMINASIWYHIEYQYVDSTILIMVNDEQYVVTVNNNSININNQSLAQLYLGGLPMTNSLIAALYPTLSSVNTFRGCIRNVLSNGFYLDMNNPLASSNSNSGPCNCSITNSCTTTSSAATGIIVPWYVWLIIALVLLLIGMMLLVAVLICFRHRRLRKARADAYMSNIQNDRINDKDTSGEEDNLSYNLSILKKPIYTLSDGDINSSIWTTSHGDRVNSFARAPFNEYVNRKLSEQLSISLADDTQKYYADEGDNTLTYDLSSINSSER</sequence>
<evidence type="ECO:0000259" key="9">
    <source>
        <dbReference type="PROSITE" id="PS50025"/>
    </source>
</evidence>
<evidence type="ECO:0000256" key="2">
    <source>
        <dbReference type="ARBA" id="ARBA00022692"/>
    </source>
</evidence>
<gene>
    <name evidence="12" type="ORF">HFQ381_LOCUS23304</name>
    <name evidence="11" type="ORF">LUA448_LOCUS21591</name>
</gene>
<dbReference type="CDD" id="cd11304">
    <property type="entry name" value="Cadherin_repeat"/>
    <property type="match status" value="5"/>
</dbReference>
<reference evidence="11" key="1">
    <citation type="submission" date="2021-02" db="EMBL/GenBank/DDBJ databases">
        <authorList>
            <person name="Nowell W R."/>
        </authorList>
    </citation>
    <scope>NUCLEOTIDE SEQUENCE</scope>
</reference>
<dbReference type="PANTHER" id="PTHR24028">
    <property type="entry name" value="CADHERIN-87A"/>
    <property type="match status" value="1"/>
</dbReference>